<sequence length="62" mass="7171">MMGLAPQYSQISRQHKKVKAKKKTLKDTTSWCSAIEMVANGLKSVPWTKFMDILCLRQVTWQ</sequence>
<evidence type="ECO:0000313" key="2">
    <source>
        <dbReference type="EMBL" id="JAH89030.1"/>
    </source>
</evidence>
<reference evidence="2" key="1">
    <citation type="submission" date="2014-11" db="EMBL/GenBank/DDBJ databases">
        <authorList>
            <person name="Amaro Gonzalez C."/>
        </authorList>
    </citation>
    <scope>NUCLEOTIDE SEQUENCE</scope>
</reference>
<proteinExistence type="predicted"/>
<feature type="compositionally biased region" description="Basic residues" evidence="1">
    <location>
        <begin position="13"/>
        <end position="22"/>
    </location>
</feature>
<evidence type="ECO:0000256" key="1">
    <source>
        <dbReference type="SAM" id="MobiDB-lite"/>
    </source>
</evidence>
<dbReference type="AlphaFoldDB" id="A0A0E9WHG5"/>
<feature type="region of interest" description="Disordered" evidence="1">
    <location>
        <begin position="1"/>
        <end position="22"/>
    </location>
</feature>
<organism evidence="2">
    <name type="scientific">Anguilla anguilla</name>
    <name type="common">European freshwater eel</name>
    <name type="synonym">Muraena anguilla</name>
    <dbReference type="NCBI Taxonomy" id="7936"/>
    <lineage>
        <taxon>Eukaryota</taxon>
        <taxon>Metazoa</taxon>
        <taxon>Chordata</taxon>
        <taxon>Craniata</taxon>
        <taxon>Vertebrata</taxon>
        <taxon>Euteleostomi</taxon>
        <taxon>Actinopterygii</taxon>
        <taxon>Neopterygii</taxon>
        <taxon>Teleostei</taxon>
        <taxon>Anguilliformes</taxon>
        <taxon>Anguillidae</taxon>
        <taxon>Anguilla</taxon>
    </lineage>
</organism>
<name>A0A0E9WHG5_ANGAN</name>
<reference evidence="2" key="2">
    <citation type="journal article" date="2015" name="Fish Shellfish Immunol.">
        <title>Early steps in the European eel (Anguilla anguilla)-Vibrio vulnificus interaction in the gills: Role of the RtxA13 toxin.</title>
        <authorList>
            <person name="Callol A."/>
            <person name="Pajuelo D."/>
            <person name="Ebbesson L."/>
            <person name="Teles M."/>
            <person name="MacKenzie S."/>
            <person name="Amaro C."/>
        </authorList>
    </citation>
    <scope>NUCLEOTIDE SEQUENCE</scope>
</reference>
<dbReference type="EMBL" id="GBXM01019547">
    <property type="protein sequence ID" value="JAH89030.1"/>
    <property type="molecule type" value="Transcribed_RNA"/>
</dbReference>
<accession>A0A0E9WHG5</accession>
<protein>
    <submittedName>
        <fullName evidence="2">Uncharacterized protein</fullName>
    </submittedName>
</protein>